<dbReference type="SUPFAM" id="SSF51261">
    <property type="entry name" value="Duplicated hybrid motif"/>
    <property type="match status" value="1"/>
</dbReference>
<comment type="caution">
    <text evidence="3">The sequence shown here is derived from an EMBL/GenBank/DDBJ whole genome shotgun (WGS) entry which is preliminary data.</text>
</comment>
<dbReference type="Gene3D" id="2.70.70.10">
    <property type="entry name" value="Glucose Permease (Domain IIA)"/>
    <property type="match status" value="1"/>
</dbReference>
<dbReference type="EMBL" id="BAAARY010000009">
    <property type="protein sequence ID" value="GAA2523652.1"/>
    <property type="molecule type" value="Genomic_DNA"/>
</dbReference>
<keyword evidence="4" id="KW-1185">Reference proteome</keyword>
<dbReference type="Pfam" id="PF01551">
    <property type="entry name" value="Peptidase_M23"/>
    <property type="match status" value="1"/>
</dbReference>
<name>A0ABN3NJ45_9ACTN</name>
<evidence type="ECO:0000256" key="1">
    <source>
        <dbReference type="SAM" id="SignalP"/>
    </source>
</evidence>
<dbReference type="InterPro" id="IPR011055">
    <property type="entry name" value="Dup_hybrid_motif"/>
</dbReference>
<dbReference type="InterPro" id="IPR050570">
    <property type="entry name" value="Cell_wall_metabolism_enzyme"/>
</dbReference>
<evidence type="ECO:0000313" key="3">
    <source>
        <dbReference type="EMBL" id="GAA2523652.1"/>
    </source>
</evidence>
<evidence type="ECO:0000313" key="4">
    <source>
        <dbReference type="Proteomes" id="UP001499978"/>
    </source>
</evidence>
<dbReference type="PANTHER" id="PTHR21666">
    <property type="entry name" value="PEPTIDASE-RELATED"/>
    <property type="match status" value="1"/>
</dbReference>
<dbReference type="CDD" id="cd12797">
    <property type="entry name" value="M23_peptidase"/>
    <property type="match status" value="1"/>
</dbReference>
<keyword evidence="1" id="KW-0732">Signal</keyword>
<feature type="chain" id="PRO_5046574347" description="M23ase beta-sheet core domain-containing protein" evidence="1">
    <location>
        <begin position="34"/>
        <end position="419"/>
    </location>
</feature>
<protein>
    <recommendedName>
        <fullName evidence="2">M23ase beta-sheet core domain-containing protein</fullName>
    </recommendedName>
</protein>
<reference evidence="3 4" key="1">
    <citation type="journal article" date="2019" name="Int. J. Syst. Evol. Microbiol.">
        <title>The Global Catalogue of Microorganisms (GCM) 10K type strain sequencing project: providing services to taxonomists for standard genome sequencing and annotation.</title>
        <authorList>
            <consortium name="The Broad Institute Genomics Platform"/>
            <consortium name="The Broad Institute Genome Sequencing Center for Infectious Disease"/>
            <person name="Wu L."/>
            <person name="Ma J."/>
        </authorList>
    </citation>
    <scope>NUCLEOTIDE SEQUENCE [LARGE SCALE GENOMIC DNA]</scope>
    <source>
        <strain evidence="3 4">JCM 3367</strain>
    </source>
</reference>
<evidence type="ECO:0000259" key="2">
    <source>
        <dbReference type="Pfam" id="PF01551"/>
    </source>
</evidence>
<dbReference type="PANTHER" id="PTHR21666:SF270">
    <property type="entry name" value="MUREIN HYDROLASE ACTIVATOR ENVC"/>
    <property type="match status" value="1"/>
</dbReference>
<proteinExistence type="predicted"/>
<feature type="signal peptide" evidence="1">
    <location>
        <begin position="1"/>
        <end position="33"/>
    </location>
</feature>
<dbReference type="InterPro" id="IPR016047">
    <property type="entry name" value="M23ase_b-sheet_dom"/>
</dbReference>
<accession>A0ABN3NJ45</accession>
<feature type="domain" description="M23ase beta-sheet core" evidence="2">
    <location>
        <begin position="312"/>
        <end position="410"/>
    </location>
</feature>
<sequence>MFASRRFRPRAMVVAALGCLLVGSVATPGRSWADPRTDDQAARAAVARASALLEGATTQAQAAAQSLAAVNASLPLAQERVAVARGVVAGATVEAGTARRKADLARDAADAADRRYAASVTRVEIARQRVSDFIAATYRGAGLVTVNAVLAARNPGELTLRSGYANILVTHRQQAVDDLVALRRATKDDANAAESTRRVAAAAEAKAVAALRRARAAEADARQAAARVTALVAQRASALALARSQRVASLARYRQARVEQARIAAQLRAWEGRRGSSGRSWRAGALFLMPADGWKSSDFGSRFDPFYGVWQLHAGVDIAADAGSPVYAAADGQVIRAGWNGGYGNFTCLSHGRMNGRGLTTCYAHQSRIAVRDGQWVRAGQVIGRVGTTGASTGYHLHFEVRVDGYPVQPLRWLPSCFC</sequence>
<dbReference type="RefSeq" id="WP_344172025.1">
    <property type="nucleotide sequence ID" value="NZ_BAAARY010000009.1"/>
</dbReference>
<gene>
    <name evidence="3" type="ORF">GCM10010201_22540</name>
</gene>
<dbReference type="Proteomes" id="UP001499978">
    <property type="component" value="Unassembled WGS sequence"/>
</dbReference>
<organism evidence="3 4">
    <name type="scientific">Pilimelia columellifera subsp. columellifera</name>
    <dbReference type="NCBI Taxonomy" id="706583"/>
    <lineage>
        <taxon>Bacteria</taxon>
        <taxon>Bacillati</taxon>
        <taxon>Actinomycetota</taxon>
        <taxon>Actinomycetes</taxon>
        <taxon>Micromonosporales</taxon>
        <taxon>Micromonosporaceae</taxon>
        <taxon>Pilimelia</taxon>
    </lineage>
</organism>